<keyword evidence="3" id="KW-0378">Hydrolase</keyword>
<keyword evidence="2" id="KW-0645">Protease</keyword>
<evidence type="ECO:0000313" key="6">
    <source>
        <dbReference type="Proteomes" id="UP000177097"/>
    </source>
</evidence>
<proteinExistence type="inferred from homology"/>
<dbReference type="AlphaFoldDB" id="A0A1F7TZ70"/>
<dbReference type="Gene3D" id="3.40.50.880">
    <property type="match status" value="1"/>
</dbReference>
<evidence type="ECO:0000256" key="3">
    <source>
        <dbReference type="ARBA" id="ARBA00022801"/>
    </source>
</evidence>
<dbReference type="SUPFAM" id="SSF52317">
    <property type="entry name" value="Class I glutamine amidotransferase-like"/>
    <property type="match status" value="1"/>
</dbReference>
<sequence length="208" mass="23153">MKTLILASSGNLIAANNVNHFLPKPLDEAKILYVTTASNKVNDASYVERTRQKMDELNFSYTEFDIVGKSEEELKKALSASDILYVEGGNSFYLLKAVRDTGFEKIVKEAIENGLIYWGVSAGSYIACPSIIMATWSDRFDRCGVTDWTAMNLAPFLIKAHYTPDMLETLKEKSKDLQLPLYVLNDEQAVLVKNGEVQLIGGGDELIL</sequence>
<evidence type="ECO:0008006" key="7">
    <source>
        <dbReference type="Google" id="ProtNLM"/>
    </source>
</evidence>
<dbReference type="GO" id="GO:0006508">
    <property type="term" value="P:proteolysis"/>
    <property type="evidence" value="ECO:0007669"/>
    <property type="project" value="UniProtKB-KW"/>
</dbReference>
<evidence type="ECO:0000256" key="4">
    <source>
        <dbReference type="ARBA" id="ARBA00022825"/>
    </source>
</evidence>
<name>A0A1F7TZ70_9BACT</name>
<dbReference type="GO" id="GO:0008236">
    <property type="term" value="F:serine-type peptidase activity"/>
    <property type="evidence" value="ECO:0007669"/>
    <property type="project" value="UniProtKB-KW"/>
</dbReference>
<comment type="caution">
    <text evidence="5">The sequence shown here is derived from an EMBL/GenBank/DDBJ whole genome shotgun (WGS) entry which is preliminary data.</text>
</comment>
<evidence type="ECO:0000313" key="5">
    <source>
        <dbReference type="EMBL" id="OGL71321.1"/>
    </source>
</evidence>
<organism evidence="5 6">
    <name type="scientific">Candidatus Uhrbacteria bacterium RIFCSPHIGHO2_02_FULL_53_13</name>
    <dbReference type="NCBI Taxonomy" id="1802389"/>
    <lineage>
        <taxon>Bacteria</taxon>
        <taxon>Candidatus Uhriibacteriota</taxon>
    </lineage>
</organism>
<gene>
    <name evidence="5" type="ORF">A3C17_04660</name>
</gene>
<dbReference type="PANTHER" id="PTHR20842">
    <property type="entry name" value="PROTEASE S51 ALPHA-ASPARTYL DIPEPTIDASE"/>
    <property type="match status" value="1"/>
</dbReference>
<dbReference type="EMBL" id="MGDX01000015">
    <property type="protein sequence ID" value="OGL71321.1"/>
    <property type="molecule type" value="Genomic_DNA"/>
</dbReference>
<dbReference type="InterPro" id="IPR005320">
    <property type="entry name" value="Peptidase_S51"/>
</dbReference>
<protein>
    <recommendedName>
        <fullName evidence="7">Peptidase E</fullName>
    </recommendedName>
</protein>
<keyword evidence="4" id="KW-0720">Serine protease</keyword>
<dbReference type="PANTHER" id="PTHR20842:SF0">
    <property type="entry name" value="ALPHA-ASPARTYL DIPEPTIDASE"/>
    <property type="match status" value="1"/>
</dbReference>
<evidence type="ECO:0000256" key="2">
    <source>
        <dbReference type="ARBA" id="ARBA00022670"/>
    </source>
</evidence>
<dbReference type="Pfam" id="PF03575">
    <property type="entry name" value="Peptidase_S51"/>
    <property type="match status" value="1"/>
</dbReference>
<accession>A0A1F7TZ70</accession>
<evidence type="ECO:0000256" key="1">
    <source>
        <dbReference type="ARBA" id="ARBA00006534"/>
    </source>
</evidence>
<dbReference type="InterPro" id="IPR029062">
    <property type="entry name" value="Class_I_gatase-like"/>
</dbReference>
<comment type="similarity">
    <text evidence="1">Belongs to the peptidase S51 family.</text>
</comment>
<reference evidence="5 6" key="1">
    <citation type="journal article" date="2016" name="Nat. Commun.">
        <title>Thousands of microbial genomes shed light on interconnected biogeochemical processes in an aquifer system.</title>
        <authorList>
            <person name="Anantharaman K."/>
            <person name="Brown C.T."/>
            <person name="Hug L.A."/>
            <person name="Sharon I."/>
            <person name="Castelle C.J."/>
            <person name="Probst A.J."/>
            <person name="Thomas B.C."/>
            <person name="Singh A."/>
            <person name="Wilkins M.J."/>
            <person name="Karaoz U."/>
            <person name="Brodie E.L."/>
            <person name="Williams K.H."/>
            <person name="Hubbard S.S."/>
            <person name="Banfield J.F."/>
        </authorList>
    </citation>
    <scope>NUCLEOTIDE SEQUENCE [LARGE SCALE GENOMIC DNA]</scope>
</reference>
<dbReference type="Proteomes" id="UP000177097">
    <property type="component" value="Unassembled WGS sequence"/>
</dbReference>